<proteinExistence type="predicted"/>
<feature type="transmembrane region" description="Helical" evidence="1">
    <location>
        <begin position="51"/>
        <end position="69"/>
    </location>
</feature>
<evidence type="ECO:0000259" key="2">
    <source>
        <dbReference type="Pfam" id="PF08799"/>
    </source>
</evidence>
<gene>
    <name evidence="3" type="primary">AIM36</name>
    <name evidence="3" type="ORF">C6P40_001299</name>
</gene>
<sequence length="350" mass="40375">MLNILKSAVSKRVVVSPLAFKSNKLLISSISSKRFATSWRNKRNEDNKIEFKWFLLVGVFGTMVYITVMQRIQEQDHSKNIERYKKTFTEEEWVQYVNEIQKKHLTLENGEECYLIPYTYSDDNKSYLKSIDSTVENLGGKENVGIVNLNELIANQLENIDGKSKYNILLKQSLESEDLKSPGFKYKFSYKLKPGIFTQIVNDAIIKLKSDNPSLGRFIILNYPPNIKEAVKFEQNVSNKDLLLVLNNKSDDSDIVQYFDTVDKVIHINNMKKLEPFIIDNDSIPNINKIKFEEPVEQIPIANDILSKEPSSDAPAILIAQYKLRQLNQPIREYGETDVDVINRLKKLQG</sequence>
<evidence type="ECO:0000256" key="1">
    <source>
        <dbReference type="SAM" id="Phobius"/>
    </source>
</evidence>
<organism evidence="3 4">
    <name type="scientific">Pichia californica</name>
    <dbReference type="NCBI Taxonomy" id="460514"/>
    <lineage>
        <taxon>Eukaryota</taxon>
        <taxon>Fungi</taxon>
        <taxon>Dikarya</taxon>
        <taxon>Ascomycota</taxon>
        <taxon>Saccharomycotina</taxon>
        <taxon>Pichiomycetes</taxon>
        <taxon>Pichiales</taxon>
        <taxon>Pichiaceae</taxon>
        <taxon>Pichia</taxon>
    </lineage>
</organism>
<reference evidence="3" key="1">
    <citation type="submission" date="2020-11" db="EMBL/GenBank/DDBJ databases">
        <title>Kefir isolates.</title>
        <authorList>
            <person name="Marcisauskas S."/>
            <person name="Kim Y."/>
            <person name="Blasche S."/>
        </authorList>
    </citation>
    <scope>NUCLEOTIDE SEQUENCE</scope>
    <source>
        <strain evidence="3">Olga-1</strain>
    </source>
</reference>
<dbReference type="SUPFAM" id="SSF158230">
    <property type="entry name" value="PRP4-like"/>
    <property type="match status" value="1"/>
</dbReference>
<evidence type="ECO:0000313" key="3">
    <source>
        <dbReference type="EMBL" id="KAG0688186.1"/>
    </source>
</evidence>
<accession>A0A9P7BES5</accession>
<dbReference type="Pfam" id="PF08799">
    <property type="entry name" value="PRP4"/>
    <property type="match status" value="1"/>
</dbReference>
<dbReference type="EMBL" id="PUHW01000174">
    <property type="protein sequence ID" value="KAG0688186.1"/>
    <property type="molecule type" value="Genomic_DNA"/>
</dbReference>
<keyword evidence="1" id="KW-0472">Membrane</keyword>
<dbReference type="Gene3D" id="4.10.280.110">
    <property type="entry name" value="Pre-mRNA processing factor 4 domain"/>
    <property type="match status" value="1"/>
</dbReference>
<dbReference type="AlphaFoldDB" id="A0A9P7BES5"/>
<keyword evidence="4" id="KW-1185">Reference proteome</keyword>
<comment type="caution">
    <text evidence="3">The sequence shown here is derived from an EMBL/GenBank/DDBJ whole genome shotgun (WGS) entry which is preliminary data.</text>
</comment>
<feature type="domain" description="Pre-mRNA processing factor 4 (PRP4)-like" evidence="2">
    <location>
        <begin position="323"/>
        <end position="348"/>
    </location>
</feature>
<protein>
    <submittedName>
        <fullName evidence="3">Altered inheritance of mitochondria protein 36, mitochondrial</fullName>
    </submittedName>
</protein>
<keyword evidence="1" id="KW-0812">Transmembrane</keyword>
<keyword evidence="1" id="KW-1133">Transmembrane helix</keyword>
<dbReference type="InterPro" id="IPR036285">
    <property type="entry name" value="PRP4-like_sf"/>
</dbReference>
<dbReference type="Proteomes" id="UP000697127">
    <property type="component" value="Unassembled WGS sequence"/>
</dbReference>
<evidence type="ECO:0000313" key="4">
    <source>
        <dbReference type="Proteomes" id="UP000697127"/>
    </source>
</evidence>
<dbReference type="InterPro" id="IPR014906">
    <property type="entry name" value="PRP4-like"/>
</dbReference>
<name>A0A9P7BES5_9ASCO</name>
<dbReference type="OrthoDB" id="4081130at2759"/>